<dbReference type="EMBL" id="CP014224">
    <property type="protein sequence ID" value="ANW96336.1"/>
    <property type="molecule type" value="Genomic_DNA"/>
</dbReference>
<evidence type="ECO:0000256" key="1">
    <source>
        <dbReference type="ARBA" id="ARBA00004196"/>
    </source>
</evidence>
<comment type="subcellular location">
    <subcellularLocation>
        <location evidence="1">Cell envelope</location>
    </subcellularLocation>
</comment>
<dbReference type="Proteomes" id="UP000092967">
    <property type="component" value="Chromosome"/>
</dbReference>
<dbReference type="Gene3D" id="1.20.1420.20">
    <property type="entry name" value="M75 peptidase, HXXE motif"/>
    <property type="match status" value="1"/>
</dbReference>
<dbReference type="PROSITE" id="PS51257">
    <property type="entry name" value="PROKAR_LIPOPROTEIN"/>
    <property type="match status" value="1"/>
</dbReference>
<evidence type="ECO:0000259" key="3">
    <source>
        <dbReference type="Pfam" id="PF09375"/>
    </source>
</evidence>
<sequence length="396" mass="43463">MKTNYLKLSLLALTITFTACKKDDNNNDNLEATKNEFIQNYANIVAANYEDTYKTAVTMQTAIDAFIDAPSDDNLTAAKNAWLYARDFYGQTEAFRVAGGPIDNDPLNTEGLMNAWPLDESYIDYVDKKGTPSQTGLIGDTSFTITKENLINKNEGGGEETNISTGWHAIEFLLWGQDLNANGVFTDGGNRPYTDYTTADFAERRKTYLTTVTNLLVKNLKDLKDTWAQNGDYRVIFSSLDQNQQLKNILNGIGFISNGEVAGERIIPAIQDGQENEHSCFSDNTNQDLWANVHGLNNVITGKYTRENKTIISGTSLIDLVETVDTDAANTLKNAANTTLTKLDALLAIGKKFDEIISTESLGSNGPAEQLSDALSTQGIRIAEAAHSMSINISIE</sequence>
<reference evidence="4 5" key="1">
    <citation type="submission" date="2016-02" db="EMBL/GenBank/DDBJ databases">
        <authorList>
            <person name="Wen L."/>
            <person name="He K."/>
            <person name="Yang H."/>
        </authorList>
    </citation>
    <scope>NUCLEOTIDE SEQUENCE [LARGE SCALE GENOMIC DNA]</scope>
    <source>
        <strain evidence="4 5">CZ1127</strain>
    </source>
</reference>
<dbReference type="STRING" id="1790137.AXE80_08620"/>
<dbReference type="InterPro" id="IPR038352">
    <property type="entry name" value="Imelysin_sf"/>
</dbReference>
<gene>
    <name evidence="4" type="ORF">AXE80_08620</name>
</gene>
<dbReference type="Pfam" id="PF09375">
    <property type="entry name" value="Peptidase_M75"/>
    <property type="match status" value="1"/>
</dbReference>
<evidence type="ECO:0000313" key="5">
    <source>
        <dbReference type="Proteomes" id="UP000092967"/>
    </source>
</evidence>
<dbReference type="RefSeq" id="WP_068826358.1">
    <property type="nucleotide sequence ID" value="NZ_CP014224.1"/>
</dbReference>
<feature type="domain" description="Imelysin-like" evidence="3">
    <location>
        <begin position="46"/>
        <end position="360"/>
    </location>
</feature>
<proteinExistence type="predicted"/>
<dbReference type="AlphaFoldDB" id="A0A1B1Y6D8"/>
<protein>
    <recommendedName>
        <fullName evidence="3">Imelysin-like domain-containing protein</fullName>
    </recommendedName>
</protein>
<keyword evidence="5" id="KW-1185">Reference proteome</keyword>
<dbReference type="KEGG" id="wfu:AXE80_08620"/>
<evidence type="ECO:0000256" key="2">
    <source>
        <dbReference type="ARBA" id="ARBA00022729"/>
    </source>
</evidence>
<keyword evidence="2" id="KW-0732">Signal</keyword>
<name>A0A1B1Y6D8_9FLAO</name>
<dbReference type="InterPro" id="IPR018976">
    <property type="entry name" value="Imelysin-like"/>
</dbReference>
<organism evidence="4 5">
    <name type="scientific">Wenyingzhuangia fucanilytica</name>
    <dbReference type="NCBI Taxonomy" id="1790137"/>
    <lineage>
        <taxon>Bacteria</taxon>
        <taxon>Pseudomonadati</taxon>
        <taxon>Bacteroidota</taxon>
        <taxon>Flavobacteriia</taxon>
        <taxon>Flavobacteriales</taxon>
        <taxon>Flavobacteriaceae</taxon>
        <taxon>Wenyingzhuangia</taxon>
    </lineage>
</organism>
<dbReference type="CDD" id="cd14657">
    <property type="entry name" value="Imelysin_IrpA-like"/>
    <property type="match status" value="1"/>
</dbReference>
<accession>A0A1B1Y6D8</accession>
<dbReference type="OrthoDB" id="9764688at2"/>
<dbReference type="GO" id="GO:0030313">
    <property type="term" value="C:cell envelope"/>
    <property type="evidence" value="ECO:0007669"/>
    <property type="project" value="UniProtKB-SubCell"/>
</dbReference>
<evidence type="ECO:0000313" key="4">
    <source>
        <dbReference type="EMBL" id="ANW96336.1"/>
    </source>
</evidence>